<dbReference type="InterPro" id="IPR050661">
    <property type="entry name" value="BglG_antiterminators"/>
</dbReference>
<evidence type="ECO:0000256" key="1">
    <source>
        <dbReference type="ARBA" id="ARBA00022737"/>
    </source>
</evidence>
<dbReference type="RefSeq" id="WP_090489452.1">
    <property type="nucleotide sequence ID" value="NZ_VTVE01000004.1"/>
</dbReference>
<proteinExistence type="predicted"/>
<dbReference type="Gene3D" id="1.10.10.10">
    <property type="entry name" value="Winged helix-like DNA-binding domain superfamily/Winged helix DNA-binding domain"/>
    <property type="match status" value="2"/>
</dbReference>
<dbReference type="Gene3D" id="1.10.1790.10">
    <property type="entry name" value="PRD domain"/>
    <property type="match status" value="1"/>
</dbReference>
<evidence type="ECO:0000313" key="4">
    <source>
        <dbReference type="Proteomes" id="UP000473091"/>
    </source>
</evidence>
<dbReference type="InterPro" id="IPR036390">
    <property type="entry name" value="WH_DNA-bd_sf"/>
</dbReference>
<dbReference type="Pfam" id="PF00874">
    <property type="entry name" value="PRD"/>
    <property type="match status" value="1"/>
</dbReference>
<dbReference type="InterPro" id="IPR036388">
    <property type="entry name" value="WH-like_DNA-bd_sf"/>
</dbReference>
<keyword evidence="1" id="KW-0677">Repeat</keyword>
<dbReference type="InterPro" id="IPR013196">
    <property type="entry name" value="HTH_11"/>
</dbReference>
<accession>A0A6M0LNZ0</accession>
<reference evidence="3 4" key="1">
    <citation type="submission" date="2019-09" db="EMBL/GenBank/DDBJ databases">
        <authorList>
            <person name="Pidcock S.E."/>
            <person name="Huws S.A."/>
        </authorList>
    </citation>
    <scope>NUCLEOTIDE SEQUENCE [LARGE SCALE GENOMIC DNA]</scope>
    <source>
        <strain evidence="3 4">MZ8</strain>
    </source>
</reference>
<evidence type="ECO:0000313" key="3">
    <source>
        <dbReference type="EMBL" id="NEX02531.1"/>
    </source>
</evidence>
<dbReference type="PANTHER" id="PTHR30185">
    <property type="entry name" value="CRYPTIC BETA-GLUCOSIDE BGL OPERON ANTITERMINATOR"/>
    <property type="match status" value="1"/>
</dbReference>
<dbReference type="Pfam" id="PF08279">
    <property type="entry name" value="HTH_11"/>
    <property type="match status" value="1"/>
</dbReference>
<protein>
    <submittedName>
        <fullName evidence="3">HTH domain-containing protein</fullName>
    </submittedName>
</protein>
<dbReference type="SUPFAM" id="SSF46785">
    <property type="entry name" value="Winged helix' DNA-binding domain"/>
    <property type="match status" value="1"/>
</dbReference>
<reference evidence="3 4" key="2">
    <citation type="submission" date="2020-03" db="EMBL/GenBank/DDBJ databases">
        <title>Investigating the evolutionary divergence of the Butyrivibrio group.</title>
        <authorList>
            <person name="Skvortsov T."/>
            <person name="Santos F.G."/>
            <person name="Ting K.S."/>
            <person name="Creevey C.J."/>
        </authorList>
    </citation>
    <scope>NUCLEOTIDE SEQUENCE [LARGE SCALE GENOMIC DNA]</scope>
    <source>
        <strain evidence="3 4">MZ8</strain>
    </source>
</reference>
<sequence length="513" mass="59551">MMNLSSREKKILSLLNSTHGIVTGKELSTKLSVSERTIRSDISDINSLLELFEIKIDAVHRKGYRLSVKDRVALVGIFSQEQSYITKEDRISTLLLKLLRSDGWFDLGNLEDEMFVSSTTLEKDIKALKRQISEQHPHIQILRKDNKIRLEDDERKKRDLLTRFYAKNWDYDSKDGIVFKEMEFGNSLLVEVQQLVKQRLNESGVHLDDFAFIYLTIAISVMFFRVKSGYTVNTDLLNSSKDSPADDIISDDYKIDEDIRCILDQLADIGDTAFDIGEYIYISQIKNQLEFLCLKTYSKNYVLTNTNVVCHMIVNDLLQNIFDEFGMDFTEDDKLFIDLTRHVQALISGIVAPHTQNHLFGYELRKKHAILADIASFMRKKLSKKCEIELGIEEEDYLLPFLVLSEEALYRRRRGQGIQVAVISHYNESITHYLMETLKQKYGGYFKFYGPYAQYNKELIESDVKFILTTVKIDGFSDLFHVPSLVISPLLTEIDEGNINRYLEDFKKEYLIK</sequence>
<evidence type="ECO:0000259" key="2">
    <source>
        <dbReference type="PROSITE" id="PS51372"/>
    </source>
</evidence>
<dbReference type="Proteomes" id="UP000473091">
    <property type="component" value="Unassembled WGS sequence"/>
</dbReference>
<dbReference type="InterPro" id="IPR036634">
    <property type="entry name" value="PRD_sf"/>
</dbReference>
<dbReference type="AlphaFoldDB" id="A0A6M0LNZ0"/>
<dbReference type="InterPro" id="IPR011608">
    <property type="entry name" value="PRD"/>
</dbReference>
<dbReference type="GO" id="GO:0006355">
    <property type="term" value="P:regulation of DNA-templated transcription"/>
    <property type="evidence" value="ECO:0007669"/>
    <property type="project" value="InterPro"/>
</dbReference>
<dbReference type="PROSITE" id="PS51372">
    <property type="entry name" value="PRD_2"/>
    <property type="match status" value="1"/>
</dbReference>
<name>A0A6M0LNZ0_PSEXY</name>
<dbReference type="EMBL" id="VTVE01000004">
    <property type="protein sequence ID" value="NEX02531.1"/>
    <property type="molecule type" value="Genomic_DNA"/>
</dbReference>
<organism evidence="3 4">
    <name type="scientific">Pseudobutyrivibrio xylanivorans</name>
    <dbReference type="NCBI Taxonomy" id="185007"/>
    <lineage>
        <taxon>Bacteria</taxon>
        <taxon>Bacillati</taxon>
        <taxon>Bacillota</taxon>
        <taxon>Clostridia</taxon>
        <taxon>Lachnospirales</taxon>
        <taxon>Lachnospiraceae</taxon>
        <taxon>Pseudobutyrivibrio</taxon>
    </lineage>
</organism>
<dbReference type="SUPFAM" id="SSF63520">
    <property type="entry name" value="PTS-regulatory domain, PRD"/>
    <property type="match status" value="1"/>
</dbReference>
<feature type="domain" description="PRD" evidence="2">
    <location>
        <begin position="305"/>
        <end position="412"/>
    </location>
</feature>
<gene>
    <name evidence="3" type="ORF">F0Q01_11635</name>
</gene>
<dbReference type="PANTHER" id="PTHR30185:SF12">
    <property type="entry name" value="TRANSCRIPTIONAL REGULATOR MANR"/>
    <property type="match status" value="1"/>
</dbReference>
<comment type="caution">
    <text evidence="3">The sequence shown here is derived from an EMBL/GenBank/DDBJ whole genome shotgun (WGS) entry which is preliminary data.</text>
</comment>